<protein>
    <submittedName>
        <fullName evidence="8">RDD family protein</fullName>
    </submittedName>
</protein>
<evidence type="ECO:0000256" key="4">
    <source>
        <dbReference type="ARBA" id="ARBA00022989"/>
    </source>
</evidence>
<dbReference type="Proteomes" id="UP001243195">
    <property type="component" value="Unassembled WGS sequence"/>
</dbReference>
<dbReference type="InterPro" id="IPR010432">
    <property type="entry name" value="RDD"/>
</dbReference>
<dbReference type="AlphaFoldDB" id="A0AAW8JGD6"/>
<evidence type="ECO:0000259" key="7">
    <source>
        <dbReference type="Pfam" id="PF06271"/>
    </source>
</evidence>
<dbReference type="PANTHER" id="PTHR36115:SF4">
    <property type="entry name" value="MEMBRANE PROTEIN"/>
    <property type="match status" value="1"/>
</dbReference>
<feature type="transmembrane region" description="Helical" evidence="6">
    <location>
        <begin position="174"/>
        <end position="194"/>
    </location>
</feature>
<dbReference type="EMBL" id="JAVIDA010000004">
    <property type="protein sequence ID" value="MDQ9070671.1"/>
    <property type="molecule type" value="Genomic_DNA"/>
</dbReference>
<gene>
    <name evidence="8" type="ORF">RFH51_04245</name>
</gene>
<comment type="subcellular location">
    <subcellularLocation>
        <location evidence="1">Cell membrane</location>
        <topology evidence="1">Multi-pass membrane protein</topology>
    </subcellularLocation>
</comment>
<feature type="transmembrane region" description="Helical" evidence="6">
    <location>
        <begin position="39"/>
        <end position="60"/>
    </location>
</feature>
<dbReference type="GO" id="GO:0005886">
    <property type="term" value="C:plasma membrane"/>
    <property type="evidence" value="ECO:0007669"/>
    <property type="project" value="UniProtKB-SubCell"/>
</dbReference>
<evidence type="ECO:0000256" key="2">
    <source>
        <dbReference type="ARBA" id="ARBA00022475"/>
    </source>
</evidence>
<dbReference type="Pfam" id="PF06271">
    <property type="entry name" value="RDD"/>
    <property type="match status" value="1"/>
</dbReference>
<dbReference type="InterPro" id="IPR051791">
    <property type="entry name" value="Pra-immunoreactive"/>
</dbReference>
<proteinExistence type="predicted"/>
<keyword evidence="3 6" id="KW-0812">Transmembrane</keyword>
<evidence type="ECO:0000256" key="5">
    <source>
        <dbReference type="ARBA" id="ARBA00023136"/>
    </source>
</evidence>
<accession>A0AAW8JGD6</accession>
<reference evidence="8" key="1">
    <citation type="submission" date="2023-08" db="EMBL/GenBank/DDBJ databases">
        <title>Emergence of clinically-relevant ST2 carbapenem-resistant Acinetobacter baumannii strains in hospital sewages in Zhejiang, East of China.</title>
        <authorList>
            <person name="Kaichao C."/>
            <person name="Zhang R."/>
        </authorList>
    </citation>
    <scope>NUCLEOTIDE SEQUENCE</scope>
    <source>
        <strain evidence="8">M-SY-60</strain>
    </source>
</reference>
<evidence type="ECO:0000256" key="6">
    <source>
        <dbReference type="SAM" id="Phobius"/>
    </source>
</evidence>
<evidence type="ECO:0000313" key="8">
    <source>
        <dbReference type="EMBL" id="MDQ9070671.1"/>
    </source>
</evidence>
<keyword evidence="2" id="KW-1003">Cell membrane</keyword>
<sequence>MQLTHDIAGFGRRFFAFLIDAILLIIFSFIVFYCIGDRFYHMPALFISLGFILILLYFGIMDSRITEGKTFGKSMLGLRVVHTDNQYLGLFPAFIRSAIFLIPICLSSFYYWIDQQNIKLILIVIFSGLASSSCYLFIFNRHSKQALHDLVVKSIVIDQEKPAAYEKEIWKFHYLFLVLFVCSVLFSRISPLIAQNNDPTLSTLIQDVHEKNPEIIHVRAKTLKQDHGQYDVALSVYADRPELVEDPNFEKRLIQSLNPKDFKNIQHISFKINSIAQFGFYVSLHQKEYNVSMKDFPK</sequence>
<evidence type="ECO:0000313" key="9">
    <source>
        <dbReference type="Proteomes" id="UP001243195"/>
    </source>
</evidence>
<dbReference type="RefSeq" id="WP_308955270.1">
    <property type="nucleotide sequence ID" value="NZ_JAVICY010000002.1"/>
</dbReference>
<keyword evidence="5 6" id="KW-0472">Membrane</keyword>
<organism evidence="8 9">
    <name type="scientific">Acinetobacter gerneri</name>
    <dbReference type="NCBI Taxonomy" id="202952"/>
    <lineage>
        <taxon>Bacteria</taxon>
        <taxon>Pseudomonadati</taxon>
        <taxon>Pseudomonadota</taxon>
        <taxon>Gammaproteobacteria</taxon>
        <taxon>Moraxellales</taxon>
        <taxon>Moraxellaceae</taxon>
        <taxon>Acinetobacter</taxon>
    </lineage>
</organism>
<feature type="transmembrane region" description="Helical" evidence="6">
    <location>
        <begin position="14"/>
        <end position="33"/>
    </location>
</feature>
<keyword evidence="4 6" id="KW-1133">Transmembrane helix</keyword>
<evidence type="ECO:0000256" key="1">
    <source>
        <dbReference type="ARBA" id="ARBA00004651"/>
    </source>
</evidence>
<name>A0AAW8JGD6_9GAMM</name>
<comment type="caution">
    <text evidence="8">The sequence shown here is derived from an EMBL/GenBank/DDBJ whole genome shotgun (WGS) entry which is preliminary data.</text>
</comment>
<evidence type="ECO:0000256" key="3">
    <source>
        <dbReference type="ARBA" id="ARBA00022692"/>
    </source>
</evidence>
<feature type="domain" description="RDD" evidence="7">
    <location>
        <begin position="8"/>
        <end position="151"/>
    </location>
</feature>
<feature type="transmembrane region" description="Helical" evidence="6">
    <location>
        <begin position="87"/>
        <end position="112"/>
    </location>
</feature>
<dbReference type="PANTHER" id="PTHR36115">
    <property type="entry name" value="PROLINE-RICH ANTIGEN HOMOLOG-RELATED"/>
    <property type="match status" value="1"/>
</dbReference>
<feature type="transmembrane region" description="Helical" evidence="6">
    <location>
        <begin position="118"/>
        <end position="138"/>
    </location>
</feature>